<name>A0A167P4Y4_9HYPO</name>
<organism evidence="1 2">
    <name type="scientific">Niveomyces insectorum RCEF 264</name>
    <dbReference type="NCBI Taxonomy" id="1081102"/>
    <lineage>
        <taxon>Eukaryota</taxon>
        <taxon>Fungi</taxon>
        <taxon>Dikarya</taxon>
        <taxon>Ascomycota</taxon>
        <taxon>Pezizomycotina</taxon>
        <taxon>Sordariomycetes</taxon>
        <taxon>Hypocreomycetidae</taxon>
        <taxon>Hypocreales</taxon>
        <taxon>Cordycipitaceae</taxon>
        <taxon>Niveomyces</taxon>
    </lineage>
</organism>
<protein>
    <submittedName>
        <fullName evidence="1">Uncharacterized protein</fullName>
    </submittedName>
</protein>
<evidence type="ECO:0000313" key="1">
    <source>
        <dbReference type="EMBL" id="OAA56293.1"/>
    </source>
</evidence>
<comment type="caution">
    <text evidence="1">The sequence shown here is derived from an EMBL/GenBank/DDBJ whole genome shotgun (WGS) entry which is preliminary data.</text>
</comment>
<sequence length="433" mass="49161">MGVLNIMEYLAAGDPGEDDSRVPSAMGRYGWPDFTVFTGLQELSLHNLYEQLPWWRSCLVQVLRKNARSLRHLELSLSRATLIQCHEHQRRDAFINFFDRLCDEYGRVTASITPQGERAATDATETAPPLRLQQLRLGMGVYPHVLRSFMRLADLNYLRHVHIENASVATYDLNVIPMYGSSEYSGIAFDAFRPALCPNLRSFTVARYRKEVEELFDAVEDPTWARKVAVSCKHMGDGFELATLLRRAASANRPFPLHLRMLDLDLHRRSVHLNNDEGDAVPSAEQVLADLVAGDDGALEGLAVRMLDDYEAADFEAEDFEFGLQNFDLLLTALPRLVNLTQLALQHNCPEDNMSSKRKLVELAVLLATAAPRLRYVKIYHFGFRIWRVGEGGGDVRLEEMDDRELGDVELFHNSVWHPQATCAPLARFGRRY</sequence>
<evidence type="ECO:0000313" key="2">
    <source>
        <dbReference type="Proteomes" id="UP000076874"/>
    </source>
</evidence>
<accession>A0A167P4Y4</accession>
<keyword evidence="2" id="KW-1185">Reference proteome</keyword>
<proteinExistence type="predicted"/>
<dbReference type="OrthoDB" id="4579997at2759"/>
<gene>
    <name evidence="1" type="ORF">SPI_07904</name>
</gene>
<dbReference type="Proteomes" id="UP000076874">
    <property type="component" value="Unassembled WGS sequence"/>
</dbReference>
<reference evidence="1 2" key="1">
    <citation type="journal article" date="2016" name="Genome Biol. Evol.">
        <title>Divergent and convergent evolution of fungal pathogenicity.</title>
        <authorList>
            <person name="Shang Y."/>
            <person name="Xiao G."/>
            <person name="Zheng P."/>
            <person name="Cen K."/>
            <person name="Zhan S."/>
            <person name="Wang C."/>
        </authorList>
    </citation>
    <scope>NUCLEOTIDE SEQUENCE [LARGE SCALE GENOMIC DNA]</scope>
    <source>
        <strain evidence="1 2">RCEF 264</strain>
    </source>
</reference>
<dbReference type="STRING" id="1081102.A0A167P4Y4"/>
<dbReference type="EMBL" id="AZHD01000017">
    <property type="protein sequence ID" value="OAA56293.1"/>
    <property type="molecule type" value="Genomic_DNA"/>
</dbReference>
<dbReference type="AlphaFoldDB" id="A0A167P4Y4"/>